<dbReference type="Proteomes" id="UP001144280">
    <property type="component" value="Unassembled WGS sequence"/>
</dbReference>
<accession>A0ABQ5R900</accession>
<dbReference type="SUPFAM" id="SSF52540">
    <property type="entry name" value="P-loop containing nucleoside triphosphate hydrolases"/>
    <property type="match status" value="1"/>
</dbReference>
<keyword evidence="1" id="KW-0808">Transferase</keyword>
<reference evidence="1" key="1">
    <citation type="submission" date="2022-12" db="EMBL/GenBank/DDBJ databases">
        <title>New Phytohabitans aurantiacus sp. RD004123 nov., an actinomycete isolated from soil.</title>
        <authorList>
            <person name="Triningsih D.W."/>
            <person name="Harunari E."/>
            <person name="Igarashi Y."/>
        </authorList>
    </citation>
    <scope>NUCLEOTIDE SEQUENCE</scope>
    <source>
        <strain evidence="1">RD004123</strain>
    </source>
</reference>
<protein>
    <submittedName>
        <fullName evidence="1">Branched chain amino acid aminotransferase</fullName>
    </submittedName>
</protein>
<dbReference type="Gene3D" id="3.40.50.300">
    <property type="entry name" value="P-loop containing nucleotide triphosphate hydrolases"/>
    <property type="match status" value="1"/>
</dbReference>
<keyword evidence="2" id="KW-1185">Reference proteome</keyword>
<comment type="caution">
    <text evidence="1">The sequence shown here is derived from an EMBL/GenBank/DDBJ whole genome shotgun (WGS) entry which is preliminary data.</text>
</comment>
<dbReference type="RefSeq" id="WP_281904225.1">
    <property type="nucleotide sequence ID" value="NZ_BSDI01000065.1"/>
</dbReference>
<proteinExistence type="predicted"/>
<gene>
    <name evidence="1" type="ORF">Pa4123_78950</name>
</gene>
<name>A0ABQ5R900_9ACTN</name>
<evidence type="ECO:0000313" key="2">
    <source>
        <dbReference type="Proteomes" id="UP001144280"/>
    </source>
</evidence>
<dbReference type="GO" id="GO:0008483">
    <property type="term" value="F:transaminase activity"/>
    <property type="evidence" value="ECO:0007669"/>
    <property type="project" value="UniProtKB-KW"/>
</dbReference>
<organism evidence="1 2">
    <name type="scientific">Phytohabitans aurantiacus</name>
    <dbReference type="NCBI Taxonomy" id="3016789"/>
    <lineage>
        <taxon>Bacteria</taxon>
        <taxon>Bacillati</taxon>
        <taxon>Actinomycetota</taxon>
        <taxon>Actinomycetes</taxon>
        <taxon>Micromonosporales</taxon>
        <taxon>Micromonosporaceae</taxon>
    </lineage>
</organism>
<dbReference type="PANTHER" id="PTHR48312:SF1">
    <property type="entry name" value="SULFOTRANSFERASE"/>
    <property type="match status" value="1"/>
</dbReference>
<dbReference type="EMBL" id="BSDI01000065">
    <property type="protein sequence ID" value="GLI02617.1"/>
    <property type="molecule type" value="Genomic_DNA"/>
</dbReference>
<sequence>MPTDRPMILALWSAPRSRSTAFERMMRARGDLTVLHEPFSHLANYGSTTVDEEVITSEPKLLAALRQTRGRVFFKDTTDFHYPHLLEDEAFLRGATHTFLVRHPREAIASHFALHPELGRDEIGFAWLYEIFAAVRAATGSTPVVVDSADLVARPAETVERYCAAVGIPFVPAALNWSSGMTPAWLRSERWHQGTSETTGFVQTLSRNDTAIDESPMLAEYLEYHLPYYENLWQHRIRLDEPVSDGRWGSLDDRRA</sequence>
<dbReference type="PANTHER" id="PTHR48312">
    <property type="match status" value="1"/>
</dbReference>
<evidence type="ECO:0000313" key="1">
    <source>
        <dbReference type="EMBL" id="GLI02617.1"/>
    </source>
</evidence>
<dbReference type="InterPro" id="IPR027417">
    <property type="entry name" value="P-loop_NTPase"/>
</dbReference>
<keyword evidence="1" id="KW-0032">Aminotransferase</keyword>
<dbReference type="Pfam" id="PF19798">
    <property type="entry name" value="Sulfotransfer_5"/>
    <property type="match status" value="1"/>
</dbReference>